<feature type="region of interest" description="Disordered" evidence="5">
    <location>
        <begin position="26"/>
        <end position="78"/>
    </location>
</feature>
<keyword evidence="8" id="KW-1185">Reference proteome</keyword>
<keyword evidence="1" id="KW-0547">Nucleotide-binding</keyword>
<feature type="coiled-coil region" evidence="4">
    <location>
        <begin position="229"/>
        <end position="270"/>
    </location>
</feature>
<dbReference type="InParanoid" id="C1E9J3"/>
<dbReference type="Gene3D" id="3.40.50.300">
    <property type="entry name" value="P-loop containing nucleotide triphosphate hydrolases"/>
    <property type="match status" value="1"/>
</dbReference>
<dbReference type="PANTHER" id="PTHR48466">
    <property type="entry name" value="OS10G0509000 PROTEIN-RELATED"/>
    <property type="match status" value="1"/>
</dbReference>
<keyword evidence="3" id="KW-0238">DNA-binding</keyword>
<feature type="domain" description="DNA mismatch repair proteins mutS family" evidence="6">
    <location>
        <begin position="469"/>
        <end position="668"/>
    </location>
</feature>
<dbReference type="NCBIfam" id="TIGR01069">
    <property type="entry name" value="mutS2"/>
    <property type="match status" value="1"/>
</dbReference>
<dbReference type="Pfam" id="PF00488">
    <property type="entry name" value="MutS_V"/>
    <property type="match status" value="1"/>
</dbReference>
<dbReference type="InterPro" id="IPR005747">
    <property type="entry name" value="MutS2"/>
</dbReference>
<dbReference type="OMA" id="QMAIDGC"/>
<proteinExistence type="predicted"/>
<dbReference type="GO" id="GO:0005524">
    <property type="term" value="F:ATP binding"/>
    <property type="evidence" value="ECO:0007669"/>
    <property type="project" value="UniProtKB-KW"/>
</dbReference>
<evidence type="ECO:0000256" key="4">
    <source>
        <dbReference type="SAM" id="Coils"/>
    </source>
</evidence>
<dbReference type="InterPro" id="IPR045076">
    <property type="entry name" value="MutS"/>
</dbReference>
<dbReference type="InterPro" id="IPR027417">
    <property type="entry name" value="P-loop_NTPase"/>
</dbReference>
<keyword evidence="4" id="KW-0175">Coiled coil</keyword>
<evidence type="ECO:0000256" key="1">
    <source>
        <dbReference type="ARBA" id="ARBA00022741"/>
    </source>
</evidence>
<evidence type="ECO:0000313" key="8">
    <source>
        <dbReference type="Proteomes" id="UP000002009"/>
    </source>
</evidence>
<evidence type="ECO:0000259" key="6">
    <source>
        <dbReference type="SMART" id="SM00534"/>
    </source>
</evidence>
<dbReference type="InterPro" id="IPR036187">
    <property type="entry name" value="DNA_mismatch_repair_MutS_sf"/>
</dbReference>
<dbReference type="RefSeq" id="XP_002503787.1">
    <property type="nucleotide sequence ID" value="XM_002503741.1"/>
</dbReference>
<reference evidence="7 8" key="1">
    <citation type="journal article" date="2009" name="Science">
        <title>Green evolution and dynamic adaptations revealed by genomes of the marine picoeukaryotes Micromonas.</title>
        <authorList>
            <person name="Worden A.Z."/>
            <person name="Lee J.H."/>
            <person name="Mock T."/>
            <person name="Rouze P."/>
            <person name="Simmons M.P."/>
            <person name="Aerts A.L."/>
            <person name="Allen A.E."/>
            <person name="Cuvelier M.L."/>
            <person name="Derelle E."/>
            <person name="Everett M.V."/>
            <person name="Foulon E."/>
            <person name="Grimwood J."/>
            <person name="Gundlach H."/>
            <person name="Henrissat B."/>
            <person name="Napoli C."/>
            <person name="McDonald S.M."/>
            <person name="Parker M.S."/>
            <person name="Rombauts S."/>
            <person name="Salamov A."/>
            <person name="Von Dassow P."/>
            <person name="Badger J.H."/>
            <person name="Coutinho P.M."/>
            <person name="Demir E."/>
            <person name="Dubchak I."/>
            <person name="Gentemann C."/>
            <person name="Eikrem W."/>
            <person name="Gready J.E."/>
            <person name="John U."/>
            <person name="Lanier W."/>
            <person name="Lindquist E.A."/>
            <person name="Lucas S."/>
            <person name="Mayer K.F."/>
            <person name="Moreau H."/>
            <person name="Not F."/>
            <person name="Otillar R."/>
            <person name="Panaud O."/>
            <person name="Pangilinan J."/>
            <person name="Paulsen I."/>
            <person name="Piegu B."/>
            <person name="Poliakov A."/>
            <person name="Robbens S."/>
            <person name="Schmutz J."/>
            <person name="Toulza E."/>
            <person name="Wyss T."/>
            <person name="Zelensky A."/>
            <person name="Zhou K."/>
            <person name="Armbrust E.V."/>
            <person name="Bhattacharya D."/>
            <person name="Goodenough U.W."/>
            <person name="Van de Peer Y."/>
            <person name="Grigoriev I.V."/>
        </authorList>
    </citation>
    <scope>NUCLEOTIDE SEQUENCE [LARGE SCALE GENOMIC DNA]</scope>
    <source>
        <strain evidence="8">RCC299 / NOUM17</strain>
    </source>
</reference>
<feature type="compositionally biased region" description="Acidic residues" evidence="5">
    <location>
        <begin position="61"/>
        <end position="78"/>
    </location>
</feature>
<dbReference type="OrthoDB" id="1924787at2759"/>
<protein>
    <recommendedName>
        <fullName evidence="6">DNA mismatch repair proteins mutS family domain-containing protein</fullName>
    </recommendedName>
</protein>
<sequence length="863" mass="92049">MTAFAVTGAAHVSWMLRISSNAASGRRVSRPATSFRRGTGGRNRSLGATLTDDVSRREQLEAEDDETREEEGEPTAEDLDAEARDLLQWPELSAQVRAFTATTLGVRACTPTLPLGATPEESATLLAETTAAATLRDVHGGFPRDVFEGTKDVRPWIAGAARGRVLSGSSLADVATTAAACAKVHALIHAPNDEALEPLRRLAAPLVGVPETLEREIRRCVMIPGGNVLDDASDTLAAIRAERRETERELRALLQQKAQHMQKKNFAERAQIVIRLGRECIPIKAGAQSEMDGVVLDSSSTGQTVFKEPAEAVPLNNRILELATEEDAEVERVLSALTAMVVGDDGGASILNATEAMAALDLASARASHAMWLGARPAELVVVSSESGVCLESAVRLPGMQHPLLLERHLPKLPRGGKVGEEETVRGFDEREEDGEEEEEEEEEGARFQSRADAREAVVPVDFVVPPSTSLVAITGPNTGGKTASLKALGLALLMARAGLHIPAGGDGEPSRVPWTRRVLADLGDAQSLDLDGGLSTFSAHLVRLRRILRACEDETCDGTRSVVVLLDEPGGGTDPAEGAALAAAVLRAAQTRSLLTVATSHYEEVKALAESGSCPGAANAAVEFDAETLRPTYRLLWGEFGQSNAISIAAGLGLAPELVEAAEKRWRRAQRAAAAATGDTSFDDADDIQELADALERERETQERRAGEASLALDRAEDLHAEVVERGARLLDLRTRLAMEAAETRAKEGMEEALELINLVDEREELDEVVRGLMPPGWTLDERGDAVPADEGEGTEDDPDGGPGRLRSRRRWTPTVGETVVVRQLGGAEAEVVEIDGADVTVRLGGLVTRTPLAGVSPTSKF</sequence>
<evidence type="ECO:0000256" key="5">
    <source>
        <dbReference type="SAM" id="MobiDB-lite"/>
    </source>
</evidence>
<dbReference type="GO" id="GO:0045910">
    <property type="term" value="P:negative regulation of DNA recombination"/>
    <property type="evidence" value="ECO:0007669"/>
    <property type="project" value="InterPro"/>
</dbReference>
<organism evidence="7 8">
    <name type="scientific">Micromonas commoda (strain RCC299 / NOUM17 / CCMP2709)</name>
    <name type="common">Picoplanktonic green alga</name>
    <dbReference type="NCBI Taxonomy" id="296587"/>
    <lineage>
        <taxon>Eukaryota</taxon>
        <taxon>Viridiplantae</taxon>
        <taxon>Chlorophyta</taxon>
        <taxon>Mamiellophyceae</taxon>
        <taxon>Mamiellales</taxon>
        <taxon>Mamiellaceae</taxon>
        <taxon>Micromonas</taxon>
    </lineage>
</organism>
<evidence type="ECO:0000313" key="7">
    <source>
        <dbReference type="EMBL" id="ACO65045.1"/>
    </source>
</evidence>
<dbReference type="SUPFAM" id="SSF52540">
    <property type="entry name" value="P-loop containing nucleoside triphosphate hydrolases"/>
    <property type="match status" value="1"/>
</dbReference>
<dbReference type="SMART" id="SM00534">
    <property type="entry name" value="MUTSac"/>
    <property type="match status" value="1"/>
</dbReference>
<dbReference type="FunCoup" id="C1E9J3">
    <property type="interactions" value="89"/>
</dbReference>
<accession>C1E9J3</accession>
<dbReference type="KEGG" id="mis:MICPUN_59742"/>
<dbReference type="Proteomes" id="UP000002009">
    <property type="component" value="Chromosome 7"/>
</dbReference>
<feature type="coiled-coil region" evidence="4">
    <location>
        <begin position="686"/>
        <end position="713"/>
    </location>
</feature>
<dbReference type="eggNOG" id="ENOG502QRQR">
    <property type="taxonomic scope" value="Eukaryota"/>
</dbReference>
<gene>
    <name evidence="7" type="ORF">MICPUN_59742</name>
</gene>
<dbReference type="InterPro" id="IPR000432">
    <property type="entry name" value="DNA_mismatch_repair_MutS_C"/>
</dbReference>
<dbReference type="SUPFAM" id="SSF48334">
    <property type="entry name" value="DNA repair protein MutS, domain III"/>
    <property type="match status" value="1"/>
</dbReference>
<dbReference type="GeneID" id="8244722"/>
<dbReference type="GO" id="GO:0140664">
    <property type="term" value="F:ATP-dependent DNA damage sensor activity"/>
    <property type="evidence" value="ECO:0007669"/>
    <property type="project" value="InterPro"/>
</dbReference>
<name>C1E9J3_MICCC</name>
<feature type="compositionally biased region" description="Acidic residues" evidence="5">
    <location>
        <begin position="789"/>
        <end position="801"/>
    </location>
</feature>
<dbReference type="GO" id="GO:0030983">
    <property type="term" value="F:mismatched DNA binding"/>
    <property type="evidence" value="ECO:0007669"/>
    <property type="project" value="InterPro"/>
</dbReference>
<dbReference type="AlphaFoldDB" id="C1E9J3"/>
<dbReference type="PANTHER" id="PTHR48466:SF2">
    <property type="entry name" value="OS10G0509000 PROTEIN"/>
    <property type="match status" value="1"/>
</dbReference>
<dbReference type="GO" id="GO:0016887">
    <property type="term" value="F:ATP hydrolysis activity"/>
    <property type="evidence" value="ECO:0007669"/>
    <property type="project" value="InterPro"/>
</dbReference>
<evidence type="ECO:0000256" key="3">
    <source>
        <dbReference type="ARBA" id="ARBA00023125"/>
    </source>
</evidence>
<keyword evidence="2" id="KW-0067">ATP-binding</keyword>
<feature type="compositionally biased region" description="Acidic residues" evidence="5">
    <location>
        <begin position="430"/>
        <end position="444"/>
    </location>
</feature>
<feature type="compositionally biased region" description="Basic and acidic residues" evidence="5">
    <location>
        <begin position="418"/>
        <end position="429"/>
    </location>
</feature>
<dbReference type="PIRSF" id="PIRSF005814">
    <property type="entry name" value="MutS_YshD"/>
    <property type="match status" value="1"/>
</dbReference>
<dbReference type="GO" id="GO:0004519">
    <property type="term" value="F:endonuclease activity"/>
    <property type="evidence" value="ECO:0007669"/>
    <property type="project" value="InterPro"/>
</dbReference>
<evidence type="ECO:0000256" key="2">
    <source>
        <dbReference type="ARBA" id="ARBA00022840"/>
    </source>
</evidence>
<dbReference type="EMBL" id="CP001328">
    <property type="protein sequence ID" value="ACO65045.1"/>
    <property type="molecule type" value="Genomic_DNA"/>
</dbReference>
<dbReference type="GO" id="GO:0006298">
    <property type="term" value="P:mismatch repair"/>
    <property type="evidence" value="ECO:0007669"/>
    <property type="project" value="InterPro"/>
</dbReference>
<feature type="region of interest" description="Disordered" evidence="5">
    <location>
        <begin position="415"/>
        <end position="451"/>
    </location>
</feature>
<feature type="region of interest" description="Disordered" evidence="5">
    <location>
        <begin position="775"/>
        <end position="813"/>
    </location>
</feature>
<dbReference type="STRING" id="296587.C1E9J3"/>